<protein>
    <recommendedName>
        <fullName evidence="3">tRNA U34 carboxymethyltransferase</fullName>
        <ecNumber evidence="3">2.5.1.-</ecNumber>
    </recommendedName>
</protein>
<dbReference type="GO" id="GO:0032259">
    <property type="term" value="P:methylation"/>
    <property type="evidence" value="ECO:0007669"/>
    <property type="project" value="UniProtKB-KW"/>
</dbReference>
<proteinExistence type="inferred from homology"/>
<feature type="binding site" evidence="3">
    <location>
        <position position="198"/>
    </location>
    <ligand>
        <name>carboxy-S-adenosyl-L-methionine</name>
        <dbReference type="ChEBI" id="CHEBI:134278"/>
    </ligand>
</feature>
<keyword evidence="2 3" id="KW-0819">tRNA processing</keyword>
<dbReference type="Proteomes" id="UP000294289">
    <property type="component" value="Chromosome"/>
</dbReference>
<feature type="binding site" evidence="3">
    <location>
        <position position="103"/>
    </location>
    <ligand>
        <name>carboxy-S-adenosyl-L-methionine</name>
        <dbReference type="ChEBI" id="CHEBI:134278"/>
    </ligand>
</feature>
<dbReference type="GO" id="GO:0008168">
    <property type="term" value="F:methyltransferase activity"/>
    <property type="evidence" value="ECO:0007669"/>
    <property type="project" value="UniProtKB-KW"/>
</dbReference>
<dbReference type="HAMAP" id="MF_01590">
    <property type="entry name" value="tRNA_carboxymethyltr_CmoB"/>
    <property type="match status" value="1"/>
</dbReference>
<feature type="binding site" evidence="3">
    <location>
        <position position="128"/>
    </location>
    <ligand>
        <name>carboxy-S-adenosyl-L-methionine</name>
        <dbReference type="ChEBI" id="CHEBI:134278"/>
    </ligand>
</feature>
<comment type="catalytic activity">
    <reaction evidence="3">
        <text>carboxy-S-adenosyl-L-methionine + 5-hydroxyuridine(34) in tRNA = 5-carboxymethoxyuridine(34) in tRNA + S-adenosyl-L-homocysteine + H(+)</text>
        <dbReference type="Rhea" id="RHEA:52848"/>
        <dbReference type="Rhea" id="RHEA-COMP:13381"/>
        <dbReference type="Rhea" id="RHEA-COMP:13383"/>
        <dbReference type="ChEBI" id="CHEBI:15378"/>
        <dbReference type="ChEBI" id="CHEBI:57856"/>
        <dbReference type="ChEBI" id="CHEBI:134278"/>
        <dbReference type="ChEBI" id="CHEBI:136877"/>
        <dbReference type="ChEBI" id="CHEBI:136879"/>
    </reaction>
</comment>
<evidence type="ECO:0000313" key="4">
    <source>
        <dbReference type="EMBL" id="VFP88464.1"/>
    </source>
</evidence>
<feature type="binding site" evidence="3">
    <location>
        <position position="313"/>
    </location>
    <ligand>
        <name>carboxy-S-adenosyl-L-methionine</name>
        <dbReference type="ChEBI" id="CHEBI:134278"/>
    </ligand>
</feature>
<gene>
    <name evidence="3 4" type="primary">cmoB</name>
    <name evidence="4" type="ORF">ERCIPICE3303_476</name>
</gene>
<comment type="similarity">
    <text evidence="3">Belongs to the class I-like SAM-binding methyltransferase superfamily. CmoB family.</text>
</comment>
<dbReference type="SUPFAM" id="SSF53335">
    <property type="entry name" value="S-adenosyl-L-methionine-dependent methyltransferases"/>
    <property type="match status" value="1"/>
</dbReference>
<dbReference type="GO" id="GO:0016765">
    <property type="term" value="F:transferase activity, transferring alkyl or aryl (other than methyl) groups"/>
    <property type="evidence" value="ECO:0007669"/>
    <property type="project" value="UniProtKB-UniRule"/>
</dbReference>
<dbReference type="GO" id="GO:0002098">
    <property type="term" value="P:tRNA wobble uridine modification"/>
    <property type="evidence" value="ECO:0007669"/>
    <property type="project" value="InterPro"/>
</dbReference>
<reference evidence="4 5" key="1">
    <citation type="submission" date="2019-02" db="EMBL/GenBank/DDBJ databases">
        <authorList>
            <person name="Manzano-Marin A."/>
            <person name="Manzano-Marin A."/>
        </authorList>
    </citation>
    <scope>NUCLEOTIDE SEQUENCE [LARGE SCALE GENOMIC DNA]</scope>
    <source>
        <strain evidence="4 5">ErCipiceae</strain>
    </source>
</reference>
<dbReference type="AlphaFoldDB" id="A0A803FU26"/>
<evidence type="ECO:0000313" key="5">
    <source>
        <dbReference type="Proteomes" id="UP000294289"/>
    </source>
</evidence>
<comment type="subunit">
    <text evidence="3">Homotetramer.</text>
</comment>
<dbReference type="Gene3D" id="3.40.50.150">
    <property type="entry name" value="Vaccinia Virus protein VP39"/>
    <property type="match status" value="1"/>
</dbReference>
<dbReference type="Pfam" id="PF08003">
    <property type="entry name" value="Methyltransf_9"/>
    <property type="match status" value="1"/>
</dbReference>
<name>A0A803FU26_9GAMM</name>
<accession>A0A803FU26</accession>
<dbReference type="NCBIfam" id="NF011650">
    <property type="entry name" value="PRK15068.1"/>
    <property type="match status" value="1"/>
</dbReference>
<evidence type="ECO:0000256" key="1">
    <source>
        <dbReference type="ARBA" id="ARBA00022679"/>
    </source>
</evidence>
<dbReference type="NCBIfam" id="TIGR00452">
    <property type="entry name" value="tRNA 5-methoxyuridine(34)/uridine 5-oxyacetic acid(34) synthase CmoB"/>
    <property type="match status" value="1"/>
</dbReference>
<evidence type="ECO:0000256" key="2">
    <source>
        <dbReference type="ARBA" id="ARBA00022694"/>
    </source>
</evidence>
<dbReference type="InterPro" id="IPR010017">
    <property type="entry name" value="CmoB"/>
</dbReference>
<keyword evidence="1 3" id="KW-0808">Transferase</keyword>
<dbReference type="InterPro" id="IPR029063">
    <property type="entry name" value="SAM-dependent_MTases_sf"/>
</dbReference>
<feature type="binding site" evidence="3">
    <location>
        <position position="108"/>
    </location>
    <ligand>
        <name>carboxy-S-adenosyl-L-methionine</name>
        <dbReference type="ChEBI" id="CHEBI:134278"/>
    </ligand>
</feature>
<dbReference type="EMBL" id="LR217737">
    <property type="protein sequence ID" value="VFP88464.1"/>
    <property type="molecule type" value="Genomic_DNA"/>
</dbReference>
<keyword evidence="4" id="KW-0489">Methyltransferase</keyword>
<sequence length="322" mass="37009">MDFGGFYYFLATNNLSDWLETLPIILSNWKKQAKDKNLKNWESIVKAIPLIVPEFLDLVHGVRADSSKISFRQRLSIEKLLRQLMPWRKGPFTLYGINIDAEWRSDWKWNRLLPYISSLSGRIVLDVGCSSGYYMWRMVGAGAHLVVGVDPMPLFLCQFEAIRKLLGEDQRAHVLPISIEKLPAMKVFNTVFSMGVLYHRRSPLDHLIQLKNQLINGGELVLETLVVEGDGQRVLIPENRYAQMRNVYFIPSSAVLKQWVERCGFQNVSIVDISVVSVHEQRHTNWSGNNYLSRFLDPQNPSRTIEGYPAPCRAILTAVKKY</sequence>
<feature type="binding site" evidence="3">
    <location>
        <position position="89"/>
    </location>
    <ligand>
        <name>carboxy-S-adenosyl-L-methionine</name>
        <dbReference type="ChEBI" id="CHEBI:134278"/>
    </ligand>
</feature>
<dbReference type="InterPro" id="IPR027555">
    <property type="entry name" value="Mo5U34_MeTrfas-like"/>
</dbReference>
<comment type="caution">
    <text evidence="3">Lacks conserved residue(s) required for the propagation of feature annotation.</text>
</comment>
<organism evidence="4 5">
    <name type="scientific">Candidatus Erwinia haradaeae</name>
    <dbReference type="NCBI Taxonomy" id="1922217"/>
    <lineage>
        <taxon>Bacteria</taxon>
        <taxon>Pseudomonadati</taxon>
        <taxon>Pseudomonadota</taxon>
        <taxon>Gammaproteobacteria</taxon>
        <taxon>Enterobacterales</taxon>
        <taxon>Erwiniaceae</taxon>
        <taxon>Erwinia</taxon>
    </lineage>
</organism>
<evidence type="ECO:0000256" key="3">
    <source>
        <dbReference type="HAMAP-Rule" id="MF_01590"/>
    </source>
</evidence>
<feature type="binding site" evidence="3">
    <location>
        <position position="194"/>
    </location>
    <ligand>
        <name>carboxy-S-adenosyl-L-methionine</name>
        <dbReference type="ChEBI" id="CHEBI:134278"/>
    </ligand>
</feature>
<feature type="binding site" evidence="3">
    <location>
        <begin position="179"/>
        <end position="180"/>
    </location>
    <ligand>
        <name>carboxy-S-adenosyl-L-methionine</name>
        <dbReference type="ChEBI" id="CHEBI:134278"/>
    </ligand>
</feature>
<dbReference type="CDD" id="cd02440">
    <property type="entry name" value="AdoMet_MTases"/>
    <property type="match status" value="1"/>
</dbReference>
<dbReference type="EC" id="2.5.1.-" evidence="3"/>
<comment type="function">
    <text evidence="3">Catalyzes carboxymethyl transfer from carboxy-S-adenosyl-L-methionine (Cx-SAM) to 5-hydroxyuridine (ho5U) to form 5-carboxymethoxyuridine (cmo5U) at position 34 in tRNAs.</text>
</comment>